<protein>
    <submittedName>
        <fullName evidence="3">Phosphodiester glycosidase family protein</fullName>
    </submittedName>
</protein>
<name>A0A940ST54_9ENTE</name>
<feature type="domain" description="Phosphodiester glycosidase" evidence="2">
    <location>
        <begin position="130"/>
        <end position="307"/>
    </location>
</feature>
<keyword evidence="3" id="KW-0378">Hydrolase</keyword>
<keyword evidence="1" id="KW-1133">Transmembrane helix</keyword>
<evidence type="ECO:0000256" key="1">
    <source>
        <dbReference type="SAM" id="Phobius"/>
    </source>
</evidence>
<keyword evidence="4" id="KW-1185">Reference proteome</keyword>
<dbReference type="InterPro" id="IPR018711">
    <property type="entry name" value="NAGPA"/>
</dbReference>
<feature type="transmembrane region" description="Helical" evidence="1">
    <location>
        <begin position="12"/>
        <end position="31"/>
    </location>
</feature>
<evidence type="ECO:0000313" key="4">
    <source>
        <dbReference type="Proteomes" id="UP000674938"/>
    </source>
</evidence>
<dbReference type="GO" id="GO:0016798">
    <property type="term" value="F:hydrolase activity, acting on glycosyl bonds"/>
    <property type="evidence" value="ECO:0007669"/>
    <property type="project" value="UniProtKB-KW"/>
</dbReference>
<sequence length="309" mass="33969">MKQLFNWLKKPFRLGIIYSLCLTLTVGYVLLDTFVIPKELASNDANTQSLDPNQTTTKESATTTAATITDTSYQDENISIAIATERANDTTFYVVDIQLSSADYLKTAFAQGSYGRNIKETTSTIAKEQQAILAINGDYYGFRDTGYVLRNGETYRDTPWEGTDALVIDSAGNFSTYSEDDNSLADILTAQNAQQVLSFGPTLIQDSQIVISTNTEVSQSKSSNPRTAIGQIDDRHYVMIVSDGRTDESEGLSLYQLAEEFASRGASIAYNLDGGGSSTLWFNGQVINQPTDGRQIKERSVSDIIYIGY</sequence>
<comment type="caution">
    <text evidence="3">The sequence shown here is derived from an EMBL/GenBank/DDBJ whole genome shotgun (WGS) entry which is preliminary data.</text>
</comment>
<reference evidence="3" key="1">
    <citation type="submission" date="2020-12" db="EMBL/GenBank/DDBJ databases">
        <title>Vagococcus allomyrinae sp. nov. and Enterococcus lavae sp. nov., isolated from the larvae of Allomyrina dichotoma.</title>
        <authorList>
            <person name="Lee S.D."/>
        </authorList>
    </citation>
    <scope>NUCLEOTIDE SEQUENCE</scope>
    <source>
        <strain evidence="3">BWB3-3</strain>
    </source>
</reference>
<proteinExistence type="predicted"/>
<organism evidence="3 4">
    <name type="scientific">Vagococcus allomyrinae</name>
    <dbReference type="NCBI Taxonomy" id="2794353"/>
    <lineage>
        <taxon>Bacteria</taxon>
        <taxon>Bacillati</taxon>
        <taxon>Bacillota</taxon>
        <taxon>Bacilli</taxon>
        <taxon>Lactobacillales</taxon>
        <taxon>Enterococcaceae</taxon>
        <taxon>Vagococcus</taxon>
    </lineage>
</organism>
<dbReference type="Proteomes" id="UP000674938">
    <property type="component" value="Unassembled WGS sequence"/>
</dbReference>
<evidence type="ECO:0000313" key="3">
    <source>
        <dbReference type="EMBL" id="MBP1042747.1"/>
    </source>
</evidence>
<dbReference type="AlphaFoldDB" id="A0A940ST54"/>
<keyword evidence="3" id="KW-0326">Glycosidase</keyword>
<dbReference type="EMBL" id="JAEEGA010000012">
    <property type="protein sequence ID" value="MBP1042747.1"/>
    <property type="molecule type" value="Genomic_DNA"/>
</dbReference>
<dbReference type="PANTHER" id="PTHR40446">
    <property type="entry name" value="N-ACETYLGLUCOSAMINE-1-PHOSPHODIESTER ALPHA-N-ACETYLGLUCOSAMINIDASE"/>
    <property type="match status" value="1"/>
</dbReference>
<accession>A0A940ST54</accession>
<evidence type="ECO:0000259" key="2">
    <source>
        <dbReference type="Pfam" id="PF09992"/>
    </source>
</evidence>
<dbReference type="RefSeq" id="WP_209530219.1">
    <property type="nucleotide sequence ID" value="NZ_JAEEGA010000012.1"/>
</dbReference>
<keyword evidence="1" id="KW-0472">Membrane</keyword>
<dbReference type="PANTHER" id="PTHR40446:SF2">
    <property type="entry name" value="N-ACETYLGLUCOSAMINE-1-PHOSPHODIESTER ALPHA-N-ACETYLGLUCOSAMINIDASE"/>
    <property type="match status" value="1"/>
</dbReference>
<dbReference type="Pfam" id="PF09992">
    <property type="entry name" value="NAGPA"/>
    <property type="match status" value="1"/>
</dbReference>
<keyword evidence="1" id="KW-0812">Transmembrane</keyword>
<gene>
    <name evidence="3" type="ORF">I6N95_17150</name>
</gene>